<keyword evidence="5" id="KW-0408">Iron</keyword>
<dbReference type="InterPro" id="IPR034768">
    <property type="entry name" value="4FE4S_WBL"/>
</dbReference>
<keyword evidence="10" id="KW-0804">Transcription</keyword>
<protein>
    <submittedName>
        <fullName evidence="12">WhiB-like iron-sulfur binding domain containing protein</fullName>
    </submittedName>
</protein>
<evidence type="ECO:0000256" key="5">
    <source>
        <dbReference type="ARBA" id="ARBA00023004"/>
    </source>
</evidence>
<evidence type="ECO:0000259" key="11">
    <source>
        <dbReference type="PROSITE" id="PS51674"/>
    </source>
</evidence>
<dbReference type="GO" id="GO:0045892">
    <property type="term" value="P:negative regulation of DNA-templated transcription"/>
    <property type="evidence" value="ECO:0007669"/>
    <property type="project" value="TreeGrafter"/>
</dbReference>
<reference evidence="12" key="1">
    <citation type="submission" date="2020-04" db="EMBL/GenBank/DDBJ databases">
        <authorList>
            <person name="Chiriac C."/>
            <person name="Salcher M."/>
            <person name="Ghai R."/>
            <person name="Kavagutti S V."/>
        </authorList>
    </citation>
    <scope>NUCLEOTIDE SEQUENCE</scope>
</reference>
<organism evidence="12">
    <name type="scientific">uncultured Caudovirales phage</name>
    <dbReference type="NCBI Taxonomy" id="2100421"/>
    <lineage>
        <taxon>Viruses</taxon>
        <taxon>Duplodnaviria</taxon>
        <taxon>Heunggongvirae</taxon>
        <taxon>Uroviricota</taxon>
        <taxon>Caudoviricetes</taxon>
        <taxon>Peduoviridae</taxon>
        <taxon>Maltschvirus</taxon>
        <taxon>Maltschvirus maltsch</taxon>
    </lineage>
</organism>
<dbReference type="PROSITE" id="PS51674">
    <property type="entry name" value="4FE4S_WBL"/>
    <property type="match status" value="1"/>
</dbReference>
<proteinExistence type="inferred from homology"/>
<evidence type="ECO:0000256" key="8">
    <source>
        <dbReference type="ARBA" id="ARBA00023125"/>
    </source>
</evidence>
<evidence type="ECO:0000256" key="3">
    <source>
        <dbReference type="ARBA" id="ARBA00022485"/>
    </source>
</evidence>
<dbReference type="Pfam" id="PF02467">
    <property type="entry name" value="Whib"/>
    <property type="match status" value="1"/>
</dbReference>
<accession>A0A6J5NA24</accession>
<evidence type="ECO:0000256" key="9">
    <source>
        <dbReference type="ARBA" id="ARBA00023157"/>
    </source>
</evidence>
<gene>
    <name evidence="12" type="ORF">UFOVP631_37</name>
</gene>
<keyword evidence="3" id="KW-0004">4Fe-4S</keyword>
<evidence type="ECO:0000256" key="2">
    <source>
        <dbReference type="ARBA" id="ARBA00006597"/>
    </source>
</evidence>
<dbReference type="EMBL" id="LR796611">
    <property type="protein sequence ID" value="CAB4154291.1"/>
    <property type="molecule type" value="Genomic_DNA"/>
</dbReference>
<evidence type="ECO:0000313" key="12">
    <source>
        <dbReference type="EMBL" id="CAB4154291.1"/>
    </source>
</evidence>
<evidence type="ECO:0000256" key="1">
    <source>
        <dbReference type="ARBA" id="ARBA00001966"/>
    </source>
</evidence>
<dbReference type="GO" id="GO:0046872">
    <property type="term" value="F:metal ion binding"/>
    <property type="evidence" value="ECO:0007669"/>
    <property type="project" value="UniProtKB-KW"/>
</dbReference>
<evidence type="ECO:0000256" key="6">
    <source>
        <dbReference type="ARBA" id="ARBA00023014"/>
    </source>
</evidence>
<dbReference type="PANTHER" id="PTHR38839">
    <property type="entry name" value="TRANSCRIPTIONAL REGULATOR WHID-RELATED"/>
    <property type="match status" value="1"/>
</dbReference>
<evidence type="ECO:0000256" key="10">
    <source>
        <dbReference type="ARBA" id="ARBA00023163"/>
    </source>
</evidence>
<keyword evidence="4" id="KW-0479">Metal-binding</keyword>
<evidence type="ECO:0000256" key="7">
    <source>
        <dbReference type="ARBA" id="ARBA00023015"/>
    </source>
</evidence>
<dbReference type="InterPro" id="IPR003482">
    <property type="entry name" value="Whib"/>
</dbReference>
<name>A0A6J5NA24_9CAUD</name>
<evidence type="ECO:0000256" key="4">
    <source>
        <dbReference type="ARBA" id="ARBA00022723"/>
    </source>
</evidence>
<dbReference type="GO" id="GO:0003677">
    <property type="term" value="F:DNA binding"/>
    <property type="evidence" value="ECO:0007669"/>
    <property type="project" value="UniProtKB-KW"/>
</dbReference>
<dbReference type="GO" id="GO:0047134">
    <property type="term" value="F:protein-disulfide reductase [NAD(P)H] activity"/>
    <property type="evidence" value="ECO:0007669"/>
    <property type="project" value="TreeGrafter"/>
</dbReference>
<keyword evidence="9" id="KW-1015">Disulfide bond</keyword>
<comment type="similarity">
    <text evidence="2">Belongs to the WhiB family.</text>
</comment>
<keyword evidence="6" id="KW-0411">Iron-sulfur</keyword>
<keyword evidence="8" id="KW-0238">DNA-binding</keyword>
<keyword evidence="7" id="KW-0805">Transcription regulation</keyword>
<dbReference type="GO" id="GO:0051539">
    <property type="term" value="F:4 iron, 4 sulfur cluster binding"/>
    <property type="evidence" value="ECO:0007669"/>
    <property type="project" value="UniProtKB-KW"/>
</dbReference>
<comment type="cofactor">
    <cofactor evidence="1">
        <name>[4Fe-4S] cluster</name>
        <dbReference type="ChEBI" id="CHEBI:49883"/>
    </cofactor>
</comment>
<sequence length="91" mass="10381">MTLRQIERKYIELQEAIRNNDGVQCAELPSVFFPNDEPDPESRQVMVDVAKQICNDCPVKLRCFDYALSAGMHGIWGGTTYEERQKLKASS</sequence>
<dbReference type="PANTHER" id="PTHR38839:SF4">
    <property type="entry name" value="TRANSCRIPTIONAL REGULATOR WHIB"/>
    <property type="match status" value="1"/>
</dbReference>
<feature type="domain" description="4Fe-4S Wbl-type" evidence="11">
    <location>
        <begin position="24"/>
        <end position="86"/>
    </location>
</feature>